<comment type="similarity">
    <text evidence="1">Belongs to the universal stress protein A family.</text>
</comment>
<dbReference type="RefSeq" id="WP_089064018.1">
    <property type="nucleotide sequence ID" value="NZ_CP022316.1"/>
</dbReference>
<evidence type="ECO:0000313" key="4">
    <source>
        <dbReference type="Proteomes" id="UP000198398"/>
    </source>
</evidence>
<dbReference type="OrthoDB" id="3174546at2"/>
<evidence type="ECO:0000256" key="1">
    <source>
        <dbReference type="ARBA" id="ARBA00008791"/>
    </source>
</evidence>
<evidence type="ECO:0000313" key="3">
    <source>
        <dbReference type="EMBL" id="ASK64770.1"/>
    </source>
</evidence>
<dbReference type="SUPFAM" id="SSF52402">
    <property type="entry name" value="Adenine nucleotide alpha hydrolases-like"/>
    <property type="match status" value="2"/>
</dbReference>
<reference evidence="4" key="1">
    <citation type="submission" date="2017-07" db="EMBL/GenBank/DDBJ databases">
        <title>Brachybacterium sp. VR2415.</title>
        <authorList>
            <person name="Tak E.J."/>
            <person name="Bae J.-W."/>
        </authorList>
    </citation>
    <scope>NUCLEOTIDE SEQUENCE [LARGE SCALE GENOMIC DNA]</scope>
    <source>
        <strain evidence="4">VR2415</strain>
    </source>
</reference>
<dbReference type="PRINTS" id="PR01438">
    <property type="entry name" value="UNVRSLSTRESS"/>
</dbReference>
<dbReference type="Gene3D" id="3.40.50.620">
    <property type="entry name" value="HUPs"/>
    <property type="match status" value="2"/>
</dbReference>
<evidence type="ECO:0000259" key="2">
    <source>
        <dbReference type="Pfam" id="PF00582"/>
    </source>
</evidence>
<dbReference type="InterPro" id="IPR014729">
    <property type="entry name" value="Rossmann-like_a/b/a_fold"/>
</dbReference>
<protein>
    <submittedName>
        <fullName evidence="3">Universal stress protein UspA</fullName>
    </submittedName>
</protein>
<feature type="domain" description="UspA" evidence="2">
    <location>
        <begin position="8"/>
        <end position="144"/>
    </location>
</feature>
<gene>
    <name evidence="3" type="ORF">CFK39_01710</name>
</gene>
<dbReference type="Pfam" id="PF00582">
    <property type="entry name" value="Usp"/>
    <property type="match status" value="1"/>
</dbReference>
<accession>A0A220U9M1</accession>
<sequence>MEHSTGPRITVGVFDADESDQAVRWAARHADAVGGSLHLVHAFVWTELDVNIDPISGMAGSGFRGAAHALIQDAVALVRESGVDVPVTSEIVDGNAVPVLVEASEESDLLVLGGRGLGRLMTLIVGSKSLALAARAHCPVVVVRGRIDGSGPIGLIHHDMATEVVTRAADLAEAYGRDIHLVVRPETTPEEAQEILAGVAQRIAATHPSVFVRDVRIAASDTPKELVQASEDASMMVVAGERSPGAGGKVSAPRQLVNVLRFANTPVWIERD</sequence>
<dbReference type="InterPro" id="IPR006016">
    <property type="entry name" value="UspA"/>
</dbReference>
<dbReference type="KEGG" id="brv:CFK39_01710"/>
<dbReference type="Proteomes" id="UP000198398">
    <property type="component" value="Chromosome"/>
</dbReference>
<dbReference type="AlphaFoldDB" id="A0A220U9M1"/>
<dbReference type="InterPro" id="IPR006015">
    <property type="entry name" value="Universal_stress_UspA"/>
</dbReference>
<organism evidence="3 4">
    <name type="scientific">Brachybacterium avium</name>
    <dbReference type="NCBI Taxonomy" id="2017485"/>
    <lineage>
        <taxon>Bacteria</taxon>
        <taxon>Bacillati</taxon>
        <taxon>Actinomycetota</taxon>
        <taxon>Actinomycetes</taxon>
        <taxon>Micrococcales</taxon>
        <taxon>Dermabacteraceae</taxon>
        <taxon>Brachybacterium</taxon>
    </lineage>
</organism>
<dbReference type="EMBL" id="CP022316">
    <property type="protein sequence ID" value="ASK64770.1"/>
    <property type="molecule type" value="Genomic_DNA"/>
</dbReference>
<keyword evidence="4" id="KW-1185">Reference proteome</keyword>
<dbReference type="PANTHER" id="PTHR46553:SF3">
    <property type="entry name" value="ADENINE NUCLEOTIDE ALPHA HYDROLASES-LIKE SUPERFAMILY PROTEIN"/>
    <property type="match status" value="1"/>
</dbReference>
<dbReference type="PANTHER" id="PTHR46553">
    <property type="entry name" value="ADENINE NUCLEOTIDE ALPHA HYDROLASES-LIKE SUPERFAMILY PROTEIN"/>
    <property type="match status" value="1"/>
</dbReference>
<name>A0A220U9M1_9MICO</name>
<proteinExistence type="inferred from homology"/>